<accession>A0A426TR91</accession>
<dbReference type="CDD" id="cd07043">
    <property type="entry name" value="STAS_anti-anti-sigma_factors"/>
    <property type="match status" value="2"/>
</dbReference>
<evidence type="ECO:0000313" key="7">
    <source>
        <dbReference type="Proteomes" id="UP000280307"/>
    </source>
</evidence>
<gene>
    <name evidence="6" type="ORF">EI684_21815</name>
</gene>
<dbReference type="PANTHER" id="PTHR34136">
    <property type="match status" value="1"/>
</dbReference>
<comment type="caution">
    <text evidence="6">The sequence shown here is derived from an EMBL/GenBank/DDBJ whole genome shotgun (WGS) entry which is preliminary data.</text>
</comment>
<evidence type="ECO:0000256" key="3">
    <source>
        <dbReference type="ARBA" id="ARBA00022679"/>
    </source>
</evidence>
<dbReference type="InterPro" id="IPR003658">
    <property type="entry name" value="Anti-sigma_ant"/>
</dbReference>
<dbReference type="EMBL" id="RSAS01000900">
    <property type="protein sequence ID" value="RRR65913.1"/>
    <property type="molecule type" value="Genomic_DNA"/>
</dbReference>
<evidence type="ECO:0000256" key="4">
    <source>
        <dbReference type="RuleBase" id="RU003749"/>
    </source>
</evidence>
<evidence type="ECO:0000313" key="6">
    <source>
        <dbReference type="EMBL" id="RRR65913.1"/>
    </source>
</evidence>
<dbReference type="NCBIfam" id="TIGR00377">
    <property type="entry name" value="ant_ant_sig"/>
    <property type="match status" value="1"/>
</dbReference>
<feature type="domain" description="STAS" evidence="5">
    <location>
        <begin position="458"/>
        <end position="540"/>
    </location>
</feature>
<reference evidence="6 7" key="1">
    <citation type="submission" date="2018-12" db="EMBL/GenBank/DDBJ databases">
        <title>Genome Sequence of Candidatus Viridilinea halotolerans isolated from saline sulfide-rich spring.</title>
        <authorList>
            <person name="Grouzdev D.S."/>
            <person name="Burganskaya E.I."/>
            <person name="Krutkina M.S."/>
            <person name="Sukhacheva M.V."/>
            <person name="Gorlenko V.M."/>
        </authorList>
    </citation>
    <scope>NUCLEOTIDE SEQUENCE [LARGE SCALE GENOMIC DNA]</scope>
    <source>
        <strain evidence="6">Chok-6</strain>
    </source>
</reference>
<protein>
    <recommendedName>
        <fullName evidence="4">Anti-sigma factor antagonist</fullName>
    </recommendedName>
</protein>
<organism evidence="6 7">
    <name type="scientific">Candidatus Viridilinea halotolerans</name>
    <dbReference type="NCBI Taxonomy" id="2491704"/>
    <lineage>
        <taxon>Bacteria</taxon>
        <taxon>Bacillati</taxon>
        <taxon>Chloroflexota</taxon>
        <taxon>Chloroflexia</taxon>
        <taxon>Chloroflexales</taxon>
        <taxon>Chloroflexineae</taxon>
        <taxon>Oscillochloridaceae</taxon>
        <taxon>Candidatus Viridilinea</taxon>
    </lineage>
</organism>
<sequence>MRKLLVVLGVPIDNLTMDEALARCDEFIADGRTTGRTYQIATVNADFVVNSLHDPELRRILQEADMSTADGMPLVWASRLLGGALPGRVTGADMVPALARRAAEKGYSIFFLGARPGVAAQAAAILQQRNPGLKVAGVYSPPPASILEMDTTALDLVKQARPDILLVAFGNPKQEKWIRMHAPELPVPLAVGIGGTLDMIVGVTRRAPSWMQTVGLEWLYRMAQEPRRLVKRYLHDFAYFGYFFFQQWWAMRRGTAVSMVPVDPPSVLVPVAITPPPPAPPAAPSEPQAPVLAPTSSVTQADTITPEDALSSADVVTLTEIKNPAKATILPVSRLPILHPQGRIDVTNSRQLADTIRLQLEMNPTLIVSLKAVTFLDSTALGTLVAMANQSRSAGGRFYLVEVPPPVKDLLRLVRLDHFFEILPDAASAEARQQADNQPLPPMVTAGGWIVAKAPRLFDAETAPSFTEHCSSRIDGSTRMVIDLQETIFLASAGMATLLKLDRMLRERKGSLRITGCTPEVLRTLKLVKLDTVLTIVDTM</sequence>
<dbReference type="GO" id="GO:0016758">
    <property type="term" value="F:hexosyltransferase activity"/>
    <property type="evidence" value="ECO:0007669"/>
    <property type="project" value="TreeGrafter"/>
</dbReference>
<dbReference type="AlphaFoldDB" id="A0A426TR91"/>
<keyword evidence="2" id="KW-0328">Glycosyltransferase</keyword>
<dbReference type="CDD" id="cd06533">
    <property type="entry name" value="Glyco_transf_WecG_TagA"/>
    <property type="match status" value="1"/>
</dbReference>
<evidence type="ECO:0000256" key="2">
    <source>
        <dbReference type="ARBA" id="ARBA00022676"/>
    </source>
</evidence>
<dbReference type="Pfam" id="PF01740">
    <property type="entry name" value="STAS"/>
    <property type="match status" value="2"/>
</dbReference>
<dbReference type="InterPro" id="IPR036513">
    <property type="entry name" value="STAS_dom_sf"/>
</dbReference>
<dbReference type="SUPFAM" id="SSF52091">
    <property type="entry name" value="SpoIIaa-like"/>
    <property type="match status" value="2"/>
</dbReference>
<dbReference type="Proteomes" id="UP000280307">
    <property type="component" value="Unassembled WGS sequence"/>
</dbReference>
<name>A0A426TR91_9CHLR</name>
<evidence type="ECO:0000259" key="5">
    <source>
        <dbReference type="PROSITE" id="PS50801"/>
    </source>
</evidence>
<dbReference type="Gene3D" id="3.30.750.24">
    <property type="entry name" value="STAS domain"/>
    <property type="match status" value="2"/>
</dbReference>
<keyword evidence="3 6" id="KW-0808">Transferase</keyword>
<dbReference type="PROSITE" id="PS50801">
    <property type="entry name" value="STAS"/>
    <property type="match status" value="2"/>
</dbReference>
<dbReference type="PANTHER" id="PTHR34136:SF1">
    <property type="entry name" value="UDP-N-ACETYL-D-MANNOSAMINURONIC ACID TRANSFERASE"/>
    <property type="match status" value="1"/>
</dbReference>
<dbReference type="Pfam" id="PF03808">
    <property type="entry name" value="Glyco_tran_WecG"/>
    <property type="match status" value="1"/>
</dbReference>
<feature type="domain" description="STAS" evidence="5">
    <location>
        <begin position="325"/>
        <end position="416"/>
    </location>
</feature>
<dbReference type="InterPro" id="IPR002645">
    <property type="entry name" value="STAS_dom"/>
</dbReference>
<evidence type="ECO:0000256" key="1">
    <source>
        <dbReference type="ARBA" id="ARBA00009013"/>
    </source>
</evidence>
<dbReference type="GO" id="GO:0043856">
    <property type="term" value="F:anti-sigma factor antagonist activity"/>
    <property type="evidence" value="ECO:0007669"/>
    <property type="project" value="InterPro"/>
</dbReference>
<dbReference type="InterPro" id="IPR004629">
    <property type="entry name" value="WecG_TagA_CpsF"/>
</dbReference>
<dbReference type="NCBIfam" id="TIGR00696">
    <property type="entry name" value="wecG_tagA_cpsF"/>
    <property type="match status" value="1"/>
</dbReference>
<proteinExistence type="inferred from homology"/>
<comment type="similarity">
    <text evidence="1 4">Belongs to the anti-sigma-factor antagonist family.</text>
</comment>